<keyword evidence="2" id="KW-1185">Reference proteome</keyword>
<accession>A0ABQ2ZKV3</accession>
<dbReference type="EMBL" id="BMWE01000005">
    <property type="protein sequence ID" value="GGY16124.1"/>
    <property type="molecule type" value="Genomic_DNA"/>
</dbReference>
<proteinExistence type="predicted"/>
<evidence type="ECO:0000313" key="1">
    <source>
        <dbReference type="EMBL" id="GGY16124.1"/>
    </source>
</evidence>
<evidence type="ECO:0000313" key="2">
    <source>
        <dbReference type="Proteomes" id="UP000653308"/>
    </source>
</evidence>
<organism evidence="1 2">
    <name type="scientific">Streptomyces djakartensis</name>
    <dbReference type="NCBI Taxonomy" id="68193"/>
    <lineage>
        <taxon>Bacteria</taxon>
        <taxon>Bacillati</taxon>
        <taxon>Actinomycetota</taxon>
        <taxon>Actinomycetes</taxon>
        <taxon>Kitasatosporales</taxon>
        <taxon>Streptomycetaceae</taxon>
        <taxon>Streptomyces</taxon>
    </lineage>
</organism>
<name>A0ABQ2ZKV3_9ACTN</name>
<sequence length="139" mass="15547">MRTEFELTRDGDDFVARLDPSQVSALEEALSYARRGDASDAYLRVLLGVGRDVVDGLVHRLRGPHTEPLDIRLRPEELHAALSALTNAAAHFVSADGRFSQEPFLIRLGFYRENFDALALAIVNAAYRAYEVRTDEVTE</sequence>
<protein>
    <submittedName>
        <fullName evidence="1">Uncharacterized protein</fullName>
    </submittedName>
</protein>
<comment type="caution">
    <text evidence="1">The sequence shown here is derived from an EMBL/GenBank/DDBJ whole genome shotgun (WGS) entry which is preliminary data.</text>
</comment>
<dbReference type="RefSeq" id="WP_190197611.1">
    <property type="nucleotide sequence ID" value="NZ_BMWE01000005.1"/>
</dbReference>
<reference evidence="2" key="1">
    <citation type="journal article" date="2019" name="Int. J. Syst. Evol. Microbiol.">
        <title>The Global Catalogue of Microorganisms (GCM) 10K type strain sequencing project: providing services to taxonomists for standard genome sequencing and annotation.</title>
        <authorList>
            <consortium name="The Broad Institute Genomics Platform"/>
            <consortium name="The Broad Institute Genome Sequencing Center for Infectious Disease"/>
            <person name="Wu L."/>
            <person name="Ma J."/>
        </authorList>
    </citation>
    <scope>NUCLEOTIDE SEQUENCE [LARGE SCALE GENOMIC DNA]</scope>
    <source>
        <strain evidence="2">JCM 4957</strain>
    </source>
</reference>
<dbReference type="Proteomes" id="UP000653308">
    <property type="component" value="Unassembled WGS sequence"/>
</dbReference>
<gene>
    <name evidence="1" type="ORF">GCM10010384_22660</name>
</gene>